<keyword evidence="2" id="KW-1185">Reference proteome</keyword>
<accession>A0ACB8WBY1</accession>
<reference evidence="1" key="1">
    <citation type="submission" date="2022-04" db="EMBL/GenBank/DDBJ databases">
        <title>Jade perch genome.</title>
        <authorList>
            <person name="Chao B."/>
        </authorList>
    </citation>
    <scope>NUCLEOTIDE SEQUENCE</scope>
    <source>
        <strain evidence="1">CB-2022</strain>
    </source>
</reference>
<sequence length="116" mass="12802">MPLDGPPPWVQAFQRRPREDGKTQDRAPLETLEVSQAGHGRRPGSISKSPGGSCLEKCLGWSLLDISAQTAASMTHRTSLRCIDIKPPEGPVLVSVLLQFSTRGRVIRVIRVYRNN</sequence>
<gene>
    <name evidence="1" type="ORF">L3Q82_010358</name>
</gene>
<evidence type="ECO:0000313" key="2">
    <source>
        <dbReference type="Proteomes" id="UP000831701"/>
    </source>
</evidence>
<proteinExistence type="predicted"/>
<evidence type="ECO:0000313" key="1">
    <source>
        <dbReference type="EMBL" id="KAI3365266.1"/>
    </source>
</evidence>
<protein>
    <submittedName>
        <fullName evidence="1">Uncharacterized protein</fullName>
    </submittedName>
</protein>
<comment type="caution">
    <text evidence="1">The sequence shown here is derived from an EMBL/GenBank/DDBJ whole genome shotgun (WGS) entry which is preliminary data.</text>
</comment>
<organism evidence="1 2">
    <name type="scientific">Scortum barcoo</name>
    <name type="common">barcoo grunter</name>
    <dbReference type="NCBI Taxonomy" id="214431"/>
    <lineage>
        <taxon>Eukaryota</taxon>
        <taxon>Metazoa</taxon>
        <taxon>Chordata</taxon>
        <taxon>Craniata</taxon>
        <taxon>Vertebrata</taxon>
        <taxon>Euteleostomi</taxon>
        <taxon>Actinopterygii</taxon>
        <taxon>Neopterygii</taxon>
        <taxon>Teleostei</taxon>
        <taxon>Neoteleostei</taxon>
        <taxon>Acanthomorphata</taxon>
        <taxon>Eupercaria</taxon>
        <taxon>Centrarchiformes</taxon>
        <taxon>Terapontoidei</taxon>
        <taxon>Terapontidae</taxon>
        <taxon>Scortum</taxon>
    </lineage>
</organism>
<dbReference type="EMBL" id="CM041542">
    <property type="protein sequence ID" value="KAI3365266.1"/>
    <property type="molecule type" value="Genomic_DNA"/>
</dbReference>
<dbReference type="Proteomes" id="UP000831701">
    <property type="component" value="Chromosome 12"/>
</dbReference>
<name>A0ACB8WBY1_9TELE</name>